<evidence type="ECO:0000256" key="3">
    <source>
        <dbReference type="ARBA" id="ARBA00022448"/>
    </source>
</evidence>
<evidence type="ECO:0000313" key="10">
    <source>
        <dbReference type="Proteomes" id="UP001139011"/>
    </source>
</evidence>
<evidence type="ECO:0000256" key="1">
    <source>
        <dbReference type="ARBA" id="ARBA00004651"/>
    </source>
</evidence>
<keyword evidence="3" id="KW-0813">Transport</keyword>
<feature type="transmembrane region" description="Helical" evidence="7">
    <location>
        <begin position="221"/>
        <end position="239"/>
    </location>
</feature>
<dbReference type="PROSITE" id="PS00216">
    <property type="entry name" value="SUGAR_TRANSPORT_1"/>
    <property type="match status" value="1"/>
</dbReference>
<dbReference type="Gene3D" id="1.20.1250.20">
    <property type="entry name" value="MFS general substrate transporter like domains"/>
    <property type="match status" value="1"/>
</dbReference>
<dbReference type="GO" id="GO:0022857">
    <property type="term" value="F:transmembrane transporter activity"/>
    <property type="evidence" value="ECO:0007669"/>
    <property type="project" value="InterPro"/>
</dbReference>
<evidence type="ECO:0000256" key="2">
    <source>
        <dbReference type="ARBA" id="ARBA00007520"/>
    </source>
</evidence>
<dbReference type="PROSITE" id="PS50850">
    <property type="entry name" value="MFS"/>
    <property type="match status" value="1"/>
</dbReference>
<protein>
    <submittedName>
        <fullName evidence="9">MFS transporter</fullName>
    </submittedName>
</protein>
<feature type="transmembrane region" description="Helical" evidence="7">
    <location>
        <begin position="384"/>
        <end position="403"/>
    </location>
</feature>
<dbReference type="EMBL" id="JAIWJX010000002">
    <property type="protein sequence ID" value="MCK6258791.1"/>
    <property type="molecule type" value="Genomic_DNA"/>
</dbReference>
<evidence type="ECO:0000259" key="8">
    <source>
        <dbReference type="PROSITE" id="PS50850"/>
    </source>
</evidence>
<feature type="transmembrane region" description="Helical" evidence="7">
    <location>
        <begin position="140"/>
        <end position="163"/>
    </location>
</feature>
<dbReference type="Proteomes" id="UP001139011">
    <property type="component" value="Unassembled WGS sequence"/>
</dbReference>
<keyword evidence="4 7" id="KW-0812">Transmembrane</keyword>
<dbReference type="InterPro" id="IPR005829">
    <property type="entry name" value="Sugar_transporter_CS"/>
</dbReference>
<feature type="transmembrane region" description="Helical" evidence="7">
    <location>
        <begin position="354"/>
        <end position="372"/>
    </location>
</feature>
<feature type="transmembrane region" description="Helical" evidence="7">
    <location>
        <begin position="288"/>
        <end position="306"/>
    </location>
</feature>
<comment type="similarity">
    <text evidence="2">Belongs to the major facilitator superfamily. TCR/Tet family.</text>
</comment>
<feature type="transmembrane region" description="Helical" evidence="7">
    <location>
        <begin position="16"/>
        <end position="39"/>
    </location>
</feature>
<keyword evidence="10" id="KW-1185">Reference proteome</keyword>
<dbReference type="InterPro" id="IPR036259">
    <property type="entry name" value="MFS_trans_sf"/>
</dbReference>
<feature type="domain" description="Major facilitator superfamily (MFS) profile" evidence="8">
    <location>
        <begin position="13"/>
        <end position="411"/>
    </location>
</feature>
<keyword evidence="6 7" id="KW-0472">Membrane</keyword>
<feature type="transmembrane region" description="Helical" evidence="7">
    <location>
        <begin position="169"/>
        <end position="189"/>
    </location>
</feature>
<evidence type="ECO:0000256" key="4">
    <source>
        <dbReference type="ARBA" id="ARBA00022692"/>
    </source>
</evidence>
<dbReference type="PANTHER" id="PTHR23504">
    <property type="entry name" value="MAJOR FACILITATOR SUPERFAMILY DOMAIN-CONTAINING PROTEIN 10"/>
    <property type="match status" value="1"/>
</dbReference>
<evidence type="ECO:0000256" key="5">
    <source>
        <dbReference type="ARBA" id="ARBA00022989"/>
    </source>
</evidence>
<name>A0A9X2BEM7_9BACL</name>
<proteinExistence type="inferred from homology"/>
<feature type="transmembrane region" description="Helical" evidence="7">
    <location>
        <begin position="51"/>
        <end position="71"/>
    </location>
</feature>
<gene>
    <name evidence="9" type="ORF">LCY76_19675</name>
</gene>
<dbReference type="InterPro" id="IPR011701">
    <property type="entry name" value="MFS"/>
</dbReference>
<evidence type="ECO:0000313" key="9">
    <source>
        <dbReference type="EMBL" id="MCK6258791.1"/>
    </source>
</evidence>
<accession>A0A9X2BEM7</accession>
<keyword evidence="5 7" id="KW-1133">Transmembrane helix</keyword>
<dbReference type="InterPro" id="IPR001958">
    <property type="entry name" value="Tet-R_TetA/multi-R_MdtG-like"/>
</dbReference>
<reference evidence="9" key="1">
    <citation type="submission" date="2021-09" db="EMBL/GenBank/DDBJ databases">
        <title>Genome analysis of Fictibacillus sp. KIGAM418 isolated from marine sediment.</title>
        <authorList>
            <person name="Seo M.-J."/>
            <person name="Cho E.-S."/>
            <person name="Hwang C.Y."/>
        </authorList>
    </citation>
    <scope>NUCLEOTIDE SEQUENCE</scope>
    <source>
        <strain evidence="9">KIGAM418</strain>
    </source>
</reference>
<feature type="transmembrane region" description="Helical" evidence="7">
    <location>
        <begin position="83"/>
        <end position="102"/>
    </location>
</feature>
<dbReference type="RefSeq" id="WP_248254032.1">
    <property type="nucleotide sequence ID" value="NZ_JAIWJX010000002.1"/>
</dbReference>
<evidence type="ECO:0000256" key="6">
    <source>
        <dbReference type="ARBA" id="ARBA00023136"/>
    </source>
</evidence>
<dbReference type="PANTHER" id="PTHR23504:SF15">
    <property type="entry name" value="MAJOR FACILITATOR SUPERFAMILY (MFS) PROFILE DOMAIN-CONTAINING PROTEIN"/>
    <property type="match status" value="1"/>
</dbReference>
<dbReference type="AlphaFoldDB" id="A0A9X2BEM7"/>
<organism evidence="9 10">
    <name type="scientific">Fictibacillus marinisediminis</name>
    <dbReference type="NCBI Taxonomy" id="2878389"/>
    <lineage>
        <taxon>Bacteria</taxon>
        <taxon>Bacillati</taxon>
        <taxon>Bacillota</taxon>
        <taxon>Bacilli</taxon>
        <taxon>Bacillales</taxon>
        <taxon>Fictibacillaceae</taxon>
        <taxon>Fictibacillus</taxon>
    </lineage>
</organism>
<comment type="subcellular location">
    <subcellularLocation>
        <location evidence="1">Cell membrane</location>
        <topology evidence="1">Multi-pass membrane protein</topology>
    </subcellularLocation>
</comment>
<sequence>MSSTNSSSKRKPGMPFILSLVFIDMFCLGIIIPVLPILIGSHTTDPQTQALWYGALAVSYGMMEFFLGPLLGALSDKFGRRPILVLSMFGLAASNFMIGTVSSLGMLLFARIIAGATQSTDAVSNAYAADITKPEDRAKVFGQFGIAFGMGFILGPLLGGWLGDININLPFYVVGVLALVNGLYGLFMLPESLPKEKRASFSLRRANPVSAFVVLVRRRDIGLLIVVWVLFQLAFAMMIESWVLYTNFRFGWDANMNGIALGCVGVATAIAQGGLMKVFVDKFGEERTVLIGLFTGAVGFALYGLVPQGWMMFPIIVLTIPLYLTGPALLAIVSKATKPTEQGMTIGSLMSVRTLMVVIGPAFATSVLGLMAKQVGVLPHSDMRLGMVFFICALLSVICIAVVNRHLSRSRKASENAESIA</sequence>
<dbReference type="InterPro" id="IPR020846">
    <property type="entry name" value="MFS_dom"/>
</dbReference>
<feature type="transmembrane region" description="Helical" evidence="7">
    <location>
        <begin position="259"/>
        <end position="276"/>
    </location>
</feature>
<dbReference type="PRINTS" id="PR01035">
    <property type="entry name" value="TCRTETA"/>
</dbReference>
<evidence type="ECO:0000256" key="7">
    <source>
        <dbReference type="SAM" id="Phobius"/>
    </source>
</evidence>
<dbReference type="Pfam" id="PF07690">
    <property type="entry name" value="MFS_1"/>
    <property type="match status" value="1"/>
</dbReference>
<dbReference type="GO" id="GO:0005886">
    <property type="term" value="C:plasma membrane"/>
    <property type="evidence" value="ECO:0007669"/>
    <property type="project" value="UniProtKB-SubCell"/>
</dbReference>
<dbReference type="SUPFAM" id="SSF103473">
    <property type="entry name" value="MFS general substrate transporter"/>
    <property type="match status" value="1"/>
</dbReference>
<comment type="caution">
    <text evidence="9">The sequence shown here is derived from an EMBL/GenBank/DDBJ whole genome shotgun (WGS) entry which is preliminary data.</text>
</comment>
<feature type="transmembrane region" description="Helical" evidence="7">
    <location>
        <begin position="312"/>
        <end position="333"/>
    </location>
</feature>